<sequence length="294" mass="31066">MTLDQLRVFLAVAEREHVTEAARVLNLTQSAVSHAISMLEAGCGLSLFSRIGRRIELTDAGRLLQVEAQAVIARMAALKARMADFAGLGSGVLNLHASQTIAGYWLPGRLMAFRALYPGVELRMQAGNTAEVCRSVREGHATLGLIEGEVDLSDLRCETVALDRLLLVVAPFHPWKNTPPQTVPELVGSDWILRETGSGTRGVLENVLRGSGMTVGDLSVLMEFSSNEAVRAAVEAGGAATVLSASVVAGSLEAGLLHAVPFLLPERRYVLVSCPQRDPGPSGAAFAAFLTGGG</sequence>
<dbReference type="FunFam" id="1.10.10.10:FF:000001">
    <property type="entry name" value="LysR family transcriptional regulator"/>
    <property type="match status" value="1"/>
</dbReference>
<dbReference type="InterPro" id="IPR000847">
    <property type="entry name" value="LysR_HTH_N"/>
</dbReference>
<keyword evidence="2" id="KW-0805">Transcription regulation</keyword>
<dbReference type="InterPro" id="IPR005119">
    <property type="entry name" value="LysR_subst-bd"/>
</dbReference>
<protein>
    <submittedName>
        <fullName evidence="6">LysR family transcriptional regulator</fullName>
    </submittedName>
</protein>
<dbReference type="RefSeq" id="WP_146798670.1">
    <property type="nucleotide sequence ID" value="NZ_BARC01000009.1"/>
</dbReference>
<dbReference type="Gene3D" id="3.40.190.290">
    <property type="match status" value="1"/>
</dbReference>
<reference evidence="6 7" key="1">
    <citation type="submission" date="2019-07" db="EMBL/GenBank/DDBJ databases">
        <title>Whole genome shotgun sequence of Gluconobacter wancherniae NBRC 103581.</title>
        <authorList>
            <person name="Hosoyama A."/>
            <person name="Uohara A."/>
            <person name="Ohji S."/>
            <person name="Ichikawa N."/>
        </authorList>
    </citation>
    <scope>NUCLEOTIDE SEQUENCE [LARGE SCALE GENOMIC DNA]</scope>
    <source>
        <strain evidence="6 7">NBRC 103581</strain>
    </source>
</reference>
<dbReference type="CDD" id="cd08420">
    <property type="entry name" value="PBP2_CysL_like"/>
    <property type="match status" value="1"/>
</dbReference>
<evidence type="ECO:0000256" key="1">
    <source>
        <dbReference type="ARBA" id="ARBA00009437"/>
    </source>
</evidence>
<gene>
    <name evidence="6" type="ORF">GWA01_25480</name>
</gene>
<dbReference type="GO" id="GO:0000976">
    <property type="term" value="F:transcription cis-regulatory region binding"/>
    <property type="evidence" value="ECO:0007669"/>
    <property type="project" value="TreeGrafter"/>
</dbReference>
<organism evidence="6 7">
    <name type="scientific">Gluconobacter wancherniae NBRC 103581</name>
    <dbReference type="NCBI Taxonomy" id="656744"/>
    <lineage>
        <taxon>Bacteria</taxon>
        <taxon>Pseudomonadati</taxon>
        <taxon>Pseudomonadota</taxon>
        <taxon>Alphaproteobacteria</taxon>
        <taxon>Acetobacterales</taxon>
        <taxon>Acetobacteraceae</taxon>
        <taxon>Gluconobacter</taxon>
    </lineage>
</organism>
<evidence type="ECO:0000256" key="3">
    <source>
        <dbReference type="ARBA" id="ARBA00023125"/>
    </source>
</evidence>
<dbReference type="EMBL" id="BJUZ01000005">
    <property type="protein sequence ID" value="GEK94778.1"/>
    <property type="molecule type" value="Genomic_DNA"/>
</dbReference>
<dbReference type="Pfam" id="PF03466">
    <property type="entry name" value="LysR_substrate"/>
    <property type="match status" value="1"/>
</dbReference>
<evidence type="ECO:0000313" key="7">
    <source>
        <dbReference type="Proteomes" id="UP000321230"/>
    </source>
</evidence>
<evidence type="ECO:0000256" key="4">
    <source>
        <dbReference type="ARBA" id="ARBA00023163"/>
    </source>
</evidence>
<keyword evidence="7" id="KW-1185">Reference proteome</keyword>
<dbReference type="PROSITE" id="PS50931">
    <property type="entry name" value="HTH_LYSR"/>
    <property type="match status" value="1"/>
</dbReference>
<dbReference type="Proteomes" id="UP000321230">
    <property type="component" value="Unassembled WGS sequence"/>
</dbReference>
<dbReference type="InterPro" id="IPR036390">
    <property type="entry name" value="WH_DNA-bd_sf"/>
</dbReference>
<evidence type="ECO:0000259" key="5">
    <source>
        <dbReference type="PROSITE" id="PS50931"/>
    </source>
</evidence>
<dbReference type="PANTHER" id="PTHR30126:SF39">
    <property type="entry name" value="HTH-TYPE TRANSCRIPTIONAL REGULATOR CYSL"/>
    <property type="match status" value="1"/>
</dbReference>
<dbReference type="PANTHER" id="PTHR30126">
    <property type="entry name" value="HTH-TYPE TRANSCRIPTIONAL REGULATOR"/>
    <property type="match status" value="1"/>
</dbReference>
<dbReference type="Gene3D" id="1.10.10.10">
    <property type="entry name" value="Winged helix-like DNA-binding domain superfamily/Winged helix DNA-binding domain"/>
    <property type="match status" value="1"/>
</dbReference>
<proteinExistence type="inferred from homology"/>
<dbReference type="SUPFAM" id="SSF53850">
    <property type="entry name" value="Periplasmic binding protein-like II"/>
    <property type="match status" value="1"/>
</dbReference>
<comment type="similarity">
    <text evidence="1">Belongs to the LysR transcriptional regulatory family.</text>
</comment>
<dbReference type="AlphaFoldDB" id="A0A511B2Z8"/>
<evidence type="ECO:0000256" key="2">
    <source>
        <dbReference type="ARBA" id="ARBA00023015"/>
    </source>
</evidence>
<keyword evidence="4" id="KW-0804">Transcription</keyword>
<evidence type="ECO:0000313" key="6">
    <source>
        <dbReference type="EMBL" id="GEK94778.1"/>
    </source>
</evidence>
<name>A0A511B2Z8_9PROT</name>
<keyword evidence="3" id="KW-0238">DNA-binding</keyword>
<dbReference type="GO" id="GO:0003700">
    <property type="term" value="F:DNA-binding transcription factor activity"/>
    <property type="evidence" value="ECO:0007669"/>
    <property type="project" value="InterPro"/>
</dbReference>
<comment type="caution">
    <text evidence="6">The sequence shown here is derived from an EMBL/GenBank/DDBJ whole genome shotgun (WGS) entry which is preliminary data.</text>
</comment>
<dbReference type="SUPFAM" id="SSF46785">
    <property type="entry name" value="Winged helix' DNA-binding domain"/>
    <property type="match status" value="1"/>
</dbReference>
<accession>A0A511B2Z8</accession>
<dbReference type="PRINTS" id="PR00039">
    <property type="entry name" value="HTHLYSR"/>
</dbReference>
<dbReference type="OrthoDB" id="9808620at2"/>
<dbReference type="InterPro" id="IPR036388">
    <property type="entry name" value="WH-like_DNA-bd_sf"/>
</dbReference>
<dbReference type="Pfam" id="PF00126">
    <property type="entry name" value="HTH_1"/>
    <property type="match status" value="1"/>
</dbReference>
<feature type="domain" description="HTH lysR-type" evidence="5">
    <location>
        <begin position="1"/>
        <end position="58"/>
    </location>
</feature>